<dbReference type="SUPFAM" id="SSF46689">
    <property type="entry name" value="Homeodomain-like"/>
    <property type="match status" value="2"/>
</dbReference>
<dbReference type="Gene3D" id="1.10.10.60">
    <property type="entry name" value="Homeodomain-like"/>
    <property type="match status" value="2"/>
</dbReference>
<keyword evidence="3" id="KW-0539">Nucleus</keyword>
<evidence type="ECO:0000256" key="1">
    <source>
        <dbReference type="ARBA" id="ARBA00023015"/>
    </source>
</evidence>
<proteinExistence type="predicted"/>
<dbReference type="CDD" id="cd00167">
    <property type="entry name" value="SANT"/>
    <property type="match status" value="1"/>
</dbReference>
<gene>
    <name evidence="5" type="ORF">CITCOLO1_LOCUS7733</name>
</gene>
<name>A0ABP0YAA2_9ROSI</name>
<protein>
    <recommendedName>
        <fullName evidence="4">Myb-like domain-containing protein</fullName>
    </recommendedName>
</protein>
<dbReference type="PANTHER" id="PTHR43952">
    <property type="entry name" value="MYB FAMILY TRANSCRIPTION FACTOR-RELATED"/>
    <property type="match status" value="1"/>
</dbReference>
<keyword evidence="6" id="KW-1185">Reference proteome</keyword>
<evidence type="ECO:0000259" key="4">
    <source>
        <dbReference type="SMART" id="SM00717"/>
    </source>
</evidence>
<dbReference type="Proteomes" id="UP001642487">
    <property type="component" value="Chromosome 2"/>
</dbReference>
<keyword evidence="2" id="KW-0804">Transcription</keyword>
<evidence type="ECO:0000313" key="5">
    <source>
        <dbReference type="EMBL" id="CAK9315893.1"/>
    </source>
</evidence>
<feature type="domain" description="Myb-like" evidence="4">
    <location>
        <begin position="8"/>
        <end position="78"/>
    </location>
</feature>
<dbReference type="SMART" id="SM00717">
    <property type="entry name" value="SANT"/>
    <property type="match status" value="2"/>
</dbReference>
<reference evidence="5 6" key="1">
    <citation type="submission" date="2024-03" db="EMBL/GenBank/DDBJ databases">
        <authorList>
            <person name="Gkanogiannis A."/>
            <person name="Becerra Lopez-Lavalle L."/>
        </authorList>
    </citation>
    <scope>NUCLEOTIDE SEQUENCE [LARGE SCALE GENOMIC DNA]</scope>
</reference>
<dbReference type="EMBL" id="OZ021736">
    <property type="protein sequence ID" value="CAK9315893.1"/>
    <property type="molecule type" value="Genomic_DNA"/>
</dbReference>
<keyword evidence="1" id="KW-0805">Transcription regulation</keyword>
<dbReference type="InterPro" id="IPR044636">
    <property type="entry name" value="RADIALIS-like"/>
</dbReference>
<evidence type="ECO:0000256" key="3">
    <source>
        <dbReference type="ARBA" id="ARBA00023242"/>
    </source>
</evidence>
<feature type="domain" description="Myb-like" evidence="4">
    <location>
        <begin position="87"/>
        <end position="139"/>
    </location>
</feature>
<dbReference type="PANTHER" id="PTHR43952:SF68">
    <property type="entry name" value="PROTEIN RADIALIS-LIKE 1"/>
    <property type="match status" value="1"/>
</dbReference>
<organism evidence="5 6">
    <name type="scientific">Citrullus colocynthis</name>
    <name type="common">colocynth</name>
    <dbReference type="NCBI Taxonomy" id="252529"/>
    <lineage>
        <taxon>Eukaryota</taxon>
        <taxon>Viridiplantae</taxon>
        <taxon>Streptophyta</taxon>
        <taxon>Embryophyta</taxon>
        <taxon>Tracheophyta</taxon>
        <taxon>Spermatophyta</taxon>
        <taxon>Magnoliopsida</taxon>
        <taxon>eudicotyledons</taxon>
        <taxon>Gunneridae</taxon>
        <taxon>Pentapetalae</taxon>
        <taxon>rosids</taxon>
        <taxon>fabids</taxon>
        <taxon>Cucurbitales</taxon>
        <taxon>Cucurbitaceae</taxon>
        <taxon>Benincaseae</taxon>
        <taxon>Citrullus</taxon>
    </lineage>
</organism>
<dbReference type="InterPro" id="IPR001005">
    <property type="entry name" value="SANT/Myb"/>
</dbReference>
<sequence length="151" mass="16927">MASMSAHGSGVWTAKQNKAFEEALAMYDQDTPDRWINVAKAIEAQEAIIKCRTDDDGKIEEEKNEVQLLSQGFLFVLSMASISAFGPSTPWTTKQNKAFEKALAVNDQDTPERWLNVAKAMGGKTEEEVKRHYQLLVEDVKYIESGEIPFP</sequence>
<dbReference type="Pfam" id="PF00249">
    <property type="entry name" value="Myb_DNA-binding"/>
    <property type="match status" value="1"/>
</dbReference>
<dbReference type="InterPro" id="IPR009057">
    <property type="entry name" value="Homeodomain-like_sf"/>
</dbReference>
<evidence type="ECO:0000256" key="2">
    <source>
        <dbReference type="ARBA" id="ARBA00023163"/>
    </source>
</evidence>
<accession>A0ABP0YAA2</accession>
<evidence type="ECO:0000313" key="6">
    <source>
        <dbReference type="Proteomes" id="UP001642487"/>
    </source>
</evidence>